<keyword evidence="3" id="KW-0808">Transferase</keyword>
<dbReference type="PROSITE" id="PS50405">
    <property type="entry name" value="GST_CTER"/>
    <property type="match status" value="1"/>
</dbReference>
<dbReference type="SUPFAM" id="SSF52833">
    <property type="entry name" value="Thioredoxin-like"/>
    <property type="match status" value="1"/>
</dbReference>
<dbReference type="EC" id="2.5.1.18" evidence="3"/>
<dbReference type="Gene3D" id="3.40.30.10">
    <property type="entry name" value="Glutaredoxin"/>
    <property type="match status" value="1"/>
</dbReference>
<dbReference type="InterPro" id="IPR004046">
    <property type="entry name" value="GST_C"/>
</dbReference>
<dbReference type="KEGG" id="acoa:RB602_06675"/>
<dbReference type="PANTHER" id="PTHR44051:SF9">
    <property type="entry name" value="GLUTATHIONE S-TRANSFERASE 1"/>
    <property type="match status" value="1"/>
</dbReference>
<feature type="domain" description="GST N-terminal" evidence="1">
    <location>
        <begin position="1"/>
        <end position="82"/>
    </location>
</feature>
<dbReference type="PANTHER" id="PTHR44051">
    <property type="entry name" value="GLUTATHIONE S-TRANSFERASE-RELATED"/>
    <property type="match status" value="1"/>
</dbReference>
<feature type="domain" description="GST C-terminal" evidence="2">
    <location>
        <begin position="88"/>
        <end position="223"/>
    </location>
</feature>
<protein>
    <submittedName>
        <fullName evidence="3">Glutathione S-transferase</fullName>
        <ecNumber evidence="3">2.5.1.18</ecNumber>
    </submittedName>
</protein>
<organism evidence="3 4">
    <name type="scientific">Alterisphingorhabdus coralli</name>
    <dbReference type="NCBI Taxonomy" id="3071408"/>
    <lineage>
        <taxon>Bacteria</taxon>
        <taxon>Pseudomonadati</taxon>
        <taxon>Pseudomonadota</taxon>
        <taxon>Alphaproteobacteria</taxon>
        <taxon>Sphingomonadales</taxon>
        <taxon>Sphingomonadaceae</taxon>
        <taxon>Alterisphingorhabdus (ex Yan et al. 2024)</taxon>
    </lineage>
</organism>
<gene>
    <name evidence="3" type="ORF">RB602_06675</name>
</gene>
<accession>A0AA97FB54</accession>
<name>A0AA97FB54_9SPHN</name>
<dbReference type="GO" id="GO:0004364">
    <property type="term" value="F:glutathione transferase activity"/>
    <property type="evidence" value="ECO:0007669"/>
    <property type="project" value="UniProtKB-EC"/>
</dbReference>
<evidence type="ECO:0000259" key="2">
    <source>
        <dbReference type="PROSITE" id="PS50405"/>
    </source>
</evidence>
<dbReference type="InterPro" id="IPR036249">
    <property type="entry name" value="Thioredoxin-like_sf"/>
</dbReference>
<dbReference type="Pfam" id="PF13409">
    <property type="entry name" value="GST_N_2"/>
    <property type="match status" value="1"/>
</dbReference>
<dbReference type="SFLD" id="SFLDG01150">
    <property type="entry name" value="Main.1:_Beta-like"/>
    <property type="match status" value="1"/>
</dbReference>
<keyword evidence="4" id="KW-1185">Reference proteome</keyword>
<dbReference type="RefSeq" id="WP_317084074.1">
    <property type="nucleotide sequence ID" value="NZ_CP136594.1"/>
</dbReference>
<dbReference type="InterPro" id="IPR010987">
    <property type="entry name" value="Glutathione-S-Trfase_C-like"/>
</dbReference>
<dbReference type="InterPro" id="IPR036282">
    <property type="entry name" value="Glutathione-S-Trfase_C_sf"/>
</dbReference>
<evidence type="ECO:0000313" key="4">
    <source>
        <dbReference type="Proteomes" id="UP001302429"/>
    </source>
</evidence>
<dbReference type="AlphaFoldDB" id="A0AA97FB54"/>
<dbReference type="InterPro" id="IPR004045">
    <property type="entry name" value="Glutathione_S-Trfase_N"/>
</dbReference>
<dbReference type="CDD" id="cd03046">
    <property type="entry name" value="GST_N_GTT1_like"/>
    <property type="match status" value="1"/>
</dbReference>
<proteinExistence type="predicted"/>
<dbReference type="SUPFAM" id="SSF47616">
    <property type="entry name" value="GST C-terminal domain-like"/>
    <property type="match status" value="1"/>
</dbReference>
<evidence type="ECO:0000313" key="3">
    <source>
        <dbReference type="EMBL" id="WOE76392.1"/>
    </source>
</evidence>
<dbReference type="SFLD" id="SFLDG00358">
    <property type="entry name" value="Main_(cytGST)"/>
    <property type="match status" value="1"/>
</dbReference>
<evidence type="ECO:0000259" key="1">
    <source>
        <dbReference type="PROSITE" id="PS50404"/>
    </source>
</evidence>
<dbReference type="PROSITE" id="PS50404">
    <property type="entry name" value="GST_NTER"/>
    <property type="match status" value="1"/>
</dbReference>
<dbReference type="EMBL" id="CP136594">
    <property type="protein sequence ID" value="WOE76392.1"/>
    <property type="molecule type" value="Genomic_DNA"/>
</dbReference>
<dbReference type="Pfam" id="PF00043">
    <property type="entry name" value="GST_C"/>
    <property type="match status" value="1"/>
</dbReference>
<sequence length="225" mass="25201">MTMTVHHLQYSQSFRLIWLMEALGADYDLKIYARDSETNLAPAEYKALSPLGTAPVLVDGDTVVAESNASIDYVLDRHPESPLRPGPGDPTRERYLFWYHSAQGSMMPMLFVNTIFGMVQKNAPFFLRPLLRSVAANVGERLIKPRMTAILKVAEEHLAEHKWLAGEELTAADITMSYAMAGARKAGLVTEAHPGCLRWLKQMEADPAFQRAKAKDDGRDMLFSF</sequence>
<reference evidence="3 4" key="1">
    <citation type="submission" date="2023-10" db="EMBL/GenBank/DDBJ databases">
        <title>Complete genome sequence of a Sphingomonadaceae bacterium.</title>
        <authorList>
            <person name="Yan C."/>
        </authorList>
    </citation>
    <scope>NUCLEOTIDE SEQUENCE [LARGE SCALE GENOMIC DNA]</scope>
    <source>
        <strain evidence="3 4">SCSIO 66989</strain>
    </source>
</reference>
<dbReference type="Proteomes" id="UP001302429">
    <property type="component" value="Chromosome"/>
</dbReference>
<dbReference type="Gene3D" id="1.20.1050.10">
    <property type="match status" value="1"/>
</dbReference>
<dbReference type="InterPro" id="IPR040079">
    <property type="entry name" value="Glutathione_S-Trfase"/>
</dbReference>
<dbReference type="SFLD" id="SFLDS00019">
    <property type="entry name" value="Glutathione_Transferase_(cytos"/>
    <property type="match status" value="1"/>
</dbReference>